<feature type="region of interest" description="Disordered" evidence="1">
    <location>
        <begin position="186"/>
        <end position="239"/>
    </location>
</feature>
<evidence type="ECO:0000313" key="2">
    <source>
        <dbReference type="EMBL" id="KAK3389199.1"/>
    </source>
</evidence>
<evidence type="ECO:0000256" key="1">
    <source>
        <dbReference type="SAM" id="MobiDB-lite"/>
    </source>
</evidence>
<dbReference type="Proteomes" id="UP001285441">
    <property type="component" value="Unassembled WGS sequence"/>
</dbReference>
<keyword evidence="3" id="KW-1185">Reference proteome</keyword>
<evidence type="ECO:0000313" key="3">
    <source>
        <dbReference type="Proteomes" id="UP001285441"/>
    </source>
</evidence>
<comment type="caution">
    <text evidence="2">The sequence shown here is derived from an EMBL/GenBank/DDBJ whole genome shotgun (WGS) entry which is preliminary data.</text>
</comment>
<protein>
    <submittedName>
        <fullName evidence="2">Uncharacterized protein</fullName>
    </submittedName>
</protein>
<proteinExistence type="predicted"/>
<sequence>MSTALSHKPFINLLPNNGMAWGPRPHLLTHIAKDAIVARAFRRCGVALENRDAQTFLRKLMEGVTKFARDWRGPADVEVFLVTFQAQGSHRLGPGVLKPSYFSEFLRAVVLGRRRYLTAPLDPDFKVPSTTTTTREPSPLAIAVDRFLAAAWFWSKAQVELEYLAEGQDLVAATAEEKAAEEAAILANEEEDDGDEEDENDEEDDDDEMAEGDPASTSHASAGQAPIDAVTHCLNEMEL</sequence>
<accession>A0AAE0U3H0</accession>
<gene>
    <name evidence="2" type="ORF">B0H63DRAFT_518438</name>
</gene>
<dbReference type="AlphaFoldDB" id="A0AAE0U3H0"/>
<feature type="compositionally biased region" description="Acidic residues" evidence="1">
    <location>
        <begin position="188"/>
        <end position="211"/>
    </location>
</feature>
<reference evidence="2" key="2">
    <citation type="submission" date="2023-06" db="EMBL/GenBank/DDBJ databases">
        <authorList>
            <consortium name="Lawrence Berkeley National Laboratory"/>
            <person name="Haridas S."/>
            <person name="Hensen N."/>
            <person name="Bonometti L."/>
            <person name="Westerberg I."/>
            <person name="Brannstrom I.O."/>
            <person name="Guillou S."/>
            <person name="Cros-Aarteil S."/>
            <person name="Calhoun S."/>
            <person name="Kuo A."/>
            <person name="Mondo S."/>
            <person name="Pangilinan J."/>
            <person name="Riley R."/>
            <person name="LaButti K."/>
            <person name="Andreopoulos B."/>
            <person name="Lipzen A."/>
            <person name="Chen C."/>
            <person name="Yanf M."/>
            <person name="Daum C."/>
            <person name="Ng V."/>
            <person name="Clum A."/>
            <person name="Steindorff A."/>
            <person name="Ohm R."/>
            <person name="Martin F."/>
            <person name="Silar P."/>
            <person name="Natvig D."/>
            <person name="Lalanne C."/>
            <person name="Gautier V."/>
            <person name="Ament-velasquez S.L."/>
            <person name="Kruys A."/>
            <person name="Hutchinson M.I."/>
            <person name="Powell A.J."/>
            <person name="Barry K."/>
            <person name="Miller A.N."/>
            <person name="Grigoriev I.V."/>
            <person name="Debuchy R."/>
            <person name="Gladieux P."/>
            <person name="Thoren M.H."/>
            <person name="Johannesson H."/>
        </authorList>
    </citation>
    <scope>NUCLEOTIDE SEQUENCE</scope>
    <source>
        <strain evidence="2">CBS 232.78</strain>
    </source>
</reference>
<reference evidence="2" key="1">
    <citation type="journal article" date="2023" name="Mol. Phylogenet. Evol.">
        <title>Genome-scale phylogeny and comparative genomics of the fungal order Sordariales.</title>
        <authorList>
            <person name="Hensen N."/>
            <person name="Bonometti L."/>
            <person name="Westerberg I."/>
            <person name="Brannstrom I.O."/>
            <person name="Guillou S."/>
            <person name="Cros-Aarteil S."/>
            <person name="Calhoun S."/>
            <person name="Haridas S."/>
            <person name="Kuo A."/>
            <person name="Mondo S."/>
            <person name="Pangilinan J."/>
            <person name="Riley R."/>
            <person name="LaButti K."/>
            <person name="Andreopoulos B."/>
            <person name="Lipzen A."/>
            <person name="Chen C."/>
            <person name="Yan M."/>
            <person name="Daum C."/>
            <person name="Ng V."/>
            <person name="Clum A."/>
            <person name="Steindorff A."/>
            <person name="Ohm R.A."/>
            <person name="Martin F."/>
            <person name="Silar P."/>
            <person name="Natvig D.O."/>
            <person name="Lalanne C."/>
            <person name="Gautier V."/>
            <person name="Ament-Velasquez S.L."/>
            <person name="Kruys A."/>
            <person name="Hutchinson M.I."/>
            <person name="Powell A.J."/>
            <person name="Barry K."/>
            <person name="Miller A.N."/>
            <person name="Grigoriev I.V."/>
            <person name="Debuchy R."/>
            <person name="Gladieux P."/>
            <person name="Hiltunen Thoren M."/>
            <person name="Johannesson H."/>
        </authorList>
    </citation>
    <scope>NUCLEOTIDE SEQUENCE</scope>
    <source>
        <strain evidence="2">CBS 232.78</strain>
    </source>
</reference>
<dbReference type="EMBL" id="JAULSW010000002">
    <property type="protein sequence ID" value="KAK3389199.1"/>
    <property type="molecule type" value="Genomic_DNA"/>
</dbReference>
<organism evidence="2 3">
    <name type="scientific">Podospora didyma</name>
    <dbReference type="NCBI Taxonomy" id="330526"/>
    <lineage>
        <taxon>Eukaryota</taxon>
        <taxon>Fungi</taxon>
        <taxon>Dikarya</taxon>
        <taxon>Ascomycota</taxon>
        <taxon>Pezizomycotina</taxon>
        <taxon>Sordariomycetes</taxon>
        <taxon>Sordariomycetidae</taxon>
        <taxon>Sordariales</taxon>
        <taxon>Podosporaceae</taxon>
        <taxon>Podospora</taxon>
    </lineage>
</organism>
<name>A0AAE0U3H0_9PEZI</name>